<sequence>MNIDAMPLARQVDFVFRQLEEELTNAVGGTVHIHIRNNAVGKFGLRHNPIETRNGKLEQEGEGGMTPTQVQAFRKLAIDALKLRRNWTHGEIMYDFAVRQNAGTWSASICYESNYNTANWNYRYQQPKHQMLREKNSDHTGFDF</sequence>
<reference evidence="1 2" key="1">
    <citation type="submission" date="2023-05" db="EMBL/GenBank/DDBJ databases">
        <title>Draft genome of Paenibacillus sp. CCS26.</title>
        <authorList>
            <person name="Akita H."/>
            <person name="Shinto Y."/>
            <person name="Kimura Z."/>
        </authorList>
    </citation>
    <scope>NUCLEOTIDE SEQUENCE [LARGE SCALE GENOMIC DNA]</scope>
    <source>
        <strain evidence="1 2">CCS26</strain>
    </source>
</reference>
<dbReference type="Proteomes" id="UP001285921">
    <property type="component" value="Unassembled WGS sequence"/>
</dbReference>
<evidence type="ECO:0000313" key="2">
    <source>
        <dbReference type="Proteomes" id="UP001285921"/>
    </source>
</evidence>
<proteinExistence type="predicted"/>
<comment type="caution">
    <text evidence="1">The sequence shown here is derived from an EMBL/GenBank/DDBJ whole genome shotgun (WGS) entry which is preliminary data.</text>
</comment>
<evidence type="ECO:0000313" key="1">
    <source>
        <dbReference type="EMBL" id="GMK44924.1"/>
    </source>
</evidence>
<gene>
    <name evidence="1" type="ORF">PghCCS26_20520</name>
</gene>
<protein>
    <recommendedName>
        <fullName evidence="3">O-methyltransferase</fullName>
    </recommendedName>
</protein>
<dbReference type="RefSeq" id="WP_127495597.1">
    <property type="nucleotide sequence ID" value="NZ_BTCL01000005.1"/>
</dbReference>
<evidence type="ECO:0008006" key="3">
    <source>
        <dbReference type="Google" id="ProtNLM"/>
    </source>
</evidence>
<accession>A0ABQ6NLM8</accession>
<keyword evidence="2" id="KW-1185">Reference proteome</keyword>
<organism evidence="1 2">
    <name type="scientific">Paenibacillus glycanilyticus</name>
    <dbReference type="NCBI Taxonomy" id="126569"/>
    <lineage>
        <taxon>Bacteria</taxon>
        <taxon>Bacillati</taxon>
        <taxon>Bacillota</taxon>
        <taxon>Bacilli</taxon>
        <taxon>Bacillales</taxon>
        <taxon>Paenibacillaceae</taxon>
        <taxon>Paenibacillus</taxon>
    </lineage>
</organism>
<name>A0ABQ6NLM8_9BACL</name>
<dbReference type="EMBL" id="BTCL01000005">
    <property type="protein sequence ID" value="GMK44924.1"/>
    <property type="molecule type" value="Genomic_DNA"/>
</dbReference>